<evidence type="ECO:0000313" key="1">
    <source>
        <dbReference type="EMBL" id="TGX80017.1"/>
    </source>
</evidence>
<keyword evidence="2" id="KW-1185">Reference proteome</keyword>
<reference evidence="1" key="1">
    <citation type="submission" date="2019-04" db="EMBL/GenBank/DDBJ databases">
        <title>Microbes associate with the intestines of laboratory mice.</title>
        <authorList>
            <person name="Navarre W."/>
            <person name="Wong E."/>
            <person name="Huang K."/>
            <person name="Tropini C."/>
            <person name="Ng K."/>
            <person name="Yu B."/>
        </authorList>
    </citation>
    <scope>NUCLEOTIDE SEQUENCE</scope>
    <source>
        <strain evidence="1">NM73_A23</strain>
    </source>
</reference>
<dbReference type="Proteomes" id="UP000308886">
    <property type="component" value="Unassembled WGS sequence"/>
</dbReference>
<sequence length="273" mass="30423">MKTSRLLQLVRWNIMTRKGKIVRGFFGGVIGTLFAAVCANGLLFGKHFAGHGTYESMAAMLLVVLAVIMLKYATQISFNNSTKTGFISYAMIPATNLEKFLASWIYVTFVLGALLIASFVVGDFAQMAVTMVRYGKASSLTWAVLHTLYNMLHVESAESLLGIALGVYSAISIHGKFIFGGTLFRKHQFIYTCILLVIVIPFVLSLLLGGLVYLGKTWLDSTDTVIIIEWYVGETFVKWAVLAIGTVVVSLFYWLSYRLFCRSQIINNRMFNI</sequence>
<dbReference type="EMBL" id="SRZC01000031">
    <property type="protein sequence ID" value="TGX80017.1"/>
    <property type="molecule type" value="Genomic_DNA"/>
</dbReference>
<accession>A0AC61QLT1</accession>
<gene>
    <name evidence="1" type="ORF">E5358_13815</name>
</gene>
<comment type="caution">
    <text evidence="1">The sequence shown here is derived from an EMBL/GenBank/DDBJ whole genome shotgun (WGS) entry which is preliminary data.</text>
</comment>
<organism evidence="1 2">
    <name type="scientific">Palleniella muris</name>
    <dbReference type="NCBI Taxonomy" id="3038145"/>
    <lineage>
        <taxon>Bacteria</taxon>
        <taxon>Pseudomonadati</taxon>
        <taxon>Bacteroidota</taxon>
        <taxon>Bacteroidia</taxon>
        <taxon>Bacteroidales</taxon>
        <taxon>Prevotellaceae</taxon>
        <taxon>Palleniella</taxon>
    </lineage>
</organism>
<proteinExistence type="predicted"/>
<evidence type="ECO:0000313" key="2">
    <source>
        <dbReference type="Proteomes" id="UP000308886"/>
    </source>
</evidence>
<protein>
    <submittedName>
        <fullName evidence="1">Uncharacterized protein</fullName>
    </submittedName>
</protein>
<name>A0AC61QLT1_9BACT</name>